<reference evidence="1 2" key="1">
    <citation type="submission" date="2013-11" db="EMBL/GenBank/DDBJ databases">
        <title>Draft genome of the bovine lungworm Dictyocaulus viviparus.</title>
        <authorList>
            <person name="Mitreva M."/>
        </authorList>
    </citation>
    <scope>NUCLEOTIDE SEQUENCE [LARGE SCALE GENOMIC DNA]</scope>
    <source>
        <strain evidence="1 2">HannoverDv2000</strain>
    </source>
</reference>
<proteinExistence type="predicted"/>
<reference evidence="2" key="2">
    <citation type="journal article" date="2016" name="Sci. Rep.">
        <title>Dictyocaulus viviparus genome, variome and transcriptome elucidate lungworm biology and support future intervention.</title>
        <authorList>
            <person name="McNulty S.N."/>
            <person name="Strube C."/>
            <person name="Rosa B.A."/>
            <person name="Martin J.C."/>
            <person name="Tyagi R."/>
            <person name="Choi Y.J."/>
            <person name="Wang Q."/>
            <person name="Hallsworth Pepin K."/>
            <person name="Zhang X."/>
            <person name="Ozersky P."/>
            <person name="Wilson R.K."/>
            <person name="Sternberg P.W."/>
            <person name="Gasser R.B."/>
            <person name="Mitreva M."/>
        </authorList>
    </citation>
    <scope>NUCLEOTIDE SEQUENCE [LARGE SCALE GENOMIC DNA]</scope>
    <source>
        <strain evidence="2">HannoverDv2000</strain>
    </source>
</reference>
<keyword evidence="2" id="KW-1185">Reference proteome</keyword>
<dbReference type="PANTHER" id="PTHR33936:SF1">
    <property type="entry name" value="PROTEIN CBG06911"/>
    <property type="match status" value="1"/>
</dbReference>
<dbReference type="OrthoDB" id="5779882at2759"/>
<sequence>MKATSTDGVVEIPMAEIHRYGRDLLRVSRKRIKDFSRGNDEQSMSQWKVVKSSNSLNLSIDGVNLSGSKYRSDVVHLSECEQLNHGNFPYTIGKNILHCLQIRLIYLSPKGILLRNSMITDNCSKSADACLSACFIKKFHRPPKFKGVKCSECDNTEYSRQLLLRHMAQIHGIVAPLIYKSFSDRRNLQLWLEQLRETHAIEFVMSSGSKKWGRGVQVHYLICSRSGEQKGRPNRKFQRLIRPSIKCGKNCMAYLKMKQNPTCSKLEIEACLHHSGHEIDASKICLERNEWCRVLKVIREIDEGSLQIDPWHISRIREVLGSNGRFRLMTDEGICQQLPKWIQQYSSQKLRMSPAIREEVQSIEDSAATGHNAHMLLKLTDSSFFHNCVEFYQQLHSVKVL</sequence>
<dbReference type="Proteomes" id="UP000053766">
    <property type="component" value="Unassembled WGS sequence"/>
</dbReference>
<evidence type="ECO:0000313" key="2">
    <source>
        <dbReference type="Proteomes" id="UP000053766"/>
    </source>
</evidence>
<evidence type="ECO:0000313" key="1">
    <source>
        <dbReference type="EMBL" id="KJH44641.1"/>
    </source>
</evidence>
<dbReference type="InterPro" id="IPR052797">
    <property type="entry name" value="RegFact_GeneExpr_CellDeath"/>
</dbReference>
<organism evidence="1 2">
    <name type="scientific">Dictyocaulus viviparus</name>
    <name type="common">Bovine lungworm</name>
    <dbReference type="NCBI Taxonomy" id="29172"/>
    <lineage>
        <taxon>Eukaryota</taxon>
        <taxon>Metazoa</taxon>
        <taxon>Ecdysozoa</taxon>
        <taxon>Nematoda</taxon>
        <taxon>Chromadorea</taxon>
        <taxon>Rhabditida</taxon>
        <taxon>Rhabditina</taxon>
        <taxon>Rhabditomorpha</taxon>
        <taxon>Strongyloidea</taxon>
        <taxon>Metastrongylidae</taxon>
        <taxon>Dictyocaulus</taxon>
    </lineage>
</organism>
<accession>A0A0D8XQJ4</accession>
<dbReference type="STRING" id="29172.A0A0D8XQJ4"/>
<protein>
    <recommendedName>
        <fullName evidence="3">C2H2-type domain-containing protein</fullName>
    </recommendedName>
</protein>
<evidence type="ECO:0008006" key="3">
    <source>
        <dbReference type="Google" id="ProtNLM"/>
    </source>
</evidence>
<dbReference type="EMBL" id="KN716458">
    <property type="protein sequence ID" value="KJH44641.1"/>
    <property type="molecule type" value="Genomic_DNA"/>
</dbReference>
<gene>
    <name evidence="1" type="ORF">DICVIV_09329</name>
</gene>
<dbReference type="AlphaFoldDB" id="A0A0D8XQJ4"/>
<name>A0A0D8XQJ4_DICVI</name>
<dbReference type="PANTHER" id="PTHR33936">
    <property type="entry name" value="PROTEIN CBG17840"/>
    <property type="match status" value="1"/>
</dbReference>